<dbReference type="PANTHER" id="PTHR30217">
    <property type="entry name" value="PEPTIDASE U32 FAMILY"/>
    <property type="match status" value="1"/>
</dbReference>
<dbReference type="InterPro" id="IPR051454">
    <property type="entry name" value="RNA/ubiquinone_mod_enzymes"/>
</dbReference>
<keyword evidence="1" id="KW-0645">Protease</keyword>
<evidence type="ECO:0000256" key="1">
    <source>
        <dbReference type="ARBA" id="ARBA00022670"/>
    </source>
</evidence>
<dbReference type="EMBL" id="PIQF01000002">
    <property type="protein sequence ID" value="RUO76116.1"/>
    <property type="molecule type" value="Genomic_DNA"/>
</dbReference>
<evidence type="ECO:0000259" key="4">
    <source>
        <dbReference type="Pfam" id="PF16325"/>
    </source>
</evidence>
<dbReference type="PANTHER" id="PTHR30217:SF6">
    <property type="entry name" value="TRNA HYDROXYLATION PROTEIN P"/>
    <property type="match status" value="1"/>
</dbReference>
<dbReference type="RefSeq" id="WP_126784839.1">
    <property type="nucleotide sequence ID" value="NZ_PIQF01000002.1"/>
</dbReference>
<comment type="similarity">
    <text evidence="3">Belongs to the peptidase U32 family.</text>
</comment>
<evidence type="ECO:0000256" key="3">
    <source>
        <dbReference type="ARBA" id="ARBA00038374"/>
    </source>
</evidence>
<dbReference type="Pfam" id="PF01136">
    <property type="entry name" value="Peptidase_U32"/>
    <property type="match status" value="1"/>
</dbReference>
<dbReference type="GO" id="GO:0005829">
    <property type="term" value="C:cytosol"/>
    <property type="evidence" value="ECO:0007669"/>
    <property type="project" value="TreeGrafter"/>
</dbReference>
<dbReference type="Proteomes" id="UP000287908">
    <property type="component" value="Unassembled WGS sequence"/>
</dbReference>
<dbReference type="InterPro" id="IPR001539">
    <property type="entry name" value="Peptidase_U32"/>
</dbReference>
<evidence type="ECO:0000256" key="2">
    <source>
        <dbReference type="ARBA" id="ARBA00022801"/>
    </source>
</evidence>
<protein>
    <submittedName>
        <fullName evidence="5">U32 family peptidase</fullName>
    </submittedName>
</protein>
<organism evidence="5 6">
    <name type="scientific">Idiomarina seosinensis</name>
    <dbReference type="NCBI Taxonomy" id="281739"/>
    <lineage>
        <taxon>Bacteria</taxon>
        <taxon>Pseudomonadati</taxon>
        <taxon>Pseudomonadota</taxon>
        <taxon>Gammaproteobacteria</taxon>
        <taxon>Alteromonadales</taxon>
        <taxon>Idiomarinaceae</taxon>
        <taxon>Idiomarina</taxon>
    </lineage>
</organism>
<reference evidence="5 6" key="1">
    <citation type="journal article" date="2011" name="Front. Microbiol.">
        <title>Genomic signatures of strain selection and enhancement in Bacillus atrophaeus var. globigii, a historical biowarfare simulant.</title>
        <authorList>
            <person name="Gibbons H.S."/>
            <person name="Broomall S.M."/>
            <person name="McNew L.A."/>
            <person name="Daligault H."/>
            <person name="Chapman C."/>
            <person name="Bruce D."/>
            <person name="Karavis M."/>
            <person name="Krepps M."/>
            <person name="McGregor P.A."/>
            <person name="Hong C."/>
            <person name="Park K.H."/>
            <person name="Akmal A."/>
            <person name="Feldman A."/>
            <person name="Lin J.S."/>
            <person name="Chang W.E."/>
            <person name="Higgs B.W."/>
            <person name="Demirev P."/>
            <person name="Lindquist J."/>
            <person name="Liem A."/>
            <person name="Fochler E."/>
            <person name="Read T.D."/>
            <person name="Tapia R."/>
            <person name="Johnson S."/>
            <person name="Bishop-Lilly K.A."/>
            <person name="Detter C."/>
            <person name="Han C."/>
            <person name="Sozhamannan S."/>
            <person name="Rosenzweig C.N."/>
            <person name="Skowronski E.W."/>
        </authorList>
    </citation>
    <scope>NUCLEOTIDE SEQUENCE [LARGE SCALE GENOMIC DNA]</scope>
    <source>
        <strain evidence="5 6">CL-SP19</strain>
    </source>
</reference>
<accession>A0A432ZDT6</accession>
<gene>
    <name evidence="5" type="ORF">CWI81_08345</name>
</gene>
<name>A0A432ZDT6_9GAMM</name>
<keyword evidence="2" id="KW-0378">Hydrolase</keyword>
<dbReference type="GO" id="GO:0008233">
    <property type="term" value="F:peptidase activity"/>
    <property type="evidence" value="ECO:0007669"/>
    <property type="project" value="UniProtKB-KW"/>
</dbReference>
<dbReference type="Pfam" id="PF16325">
    <property type="entry name" value="Peptidase_U32_C"/>
    <property type="match status" value="1"/>
</dbReference>
<sequence>MDSYRKPELLCPAGNPDAMKIAFAYGADAVYAGEPRYSLRVRNNSFTMDNMGEAIDYAHQLGKRFYVVVNIAPHNSKLTHFVEHMGKIIELAPDALIVSDPGVILLLREHYPDQSLHLSVQANTINWAALKFWQTQGIERVILSRELAIKEIAEMRQQVPELELEVFVHGALCMAYSGRCLLSGYMNKRDPNQGACTNACRWGYEVHEATADEVGQYVPTQQDLDPVLLGDPKRPEDLMLLDEDMHGSYIMNSKDLRAVDLVEDLVKLGVHSLKIEGRTKSDYYVARTAQVYRQAIDDAAAGKPFNTSLLNDLNGMANRGFTHGFLQRHSAQDLQNYQRSHSEGEQLLVGQLIRAIEPNRYLVNVKNGFAVGDSVLLMTPSGNQSFEIAELHDEKDNQVIRAPGSGYQVIVRTPSPIAEDDIPYSLLIKQ</sequence>
<comment type="caution">
    <text evidence="5">The sequence shown here is derived from an EMBL/GenBank/DDBJ whole genome shotgun (WGS) entry which is preliminary data.</text>
</comment>
<dbReference type="Gene3D" id="2.40.30.10">
    <property type="entry name" value="Translation factors"/>
    <property type="match status" value="1"/>
</dbReference>
<dbReference type="InterPro" id="IPR032525">
    <property type="entry name" value="Peptidase_U32_C"/>
</dbReference>
<dbReference type="OrthoDB" id="9807498at2"/>
<dbReference type="AlphaFoldDB" id="A0A432ZDT6"/>
<evidence type="ECO:0000313" key="6">
    <source>
        <dbReference type="Proteomes" id="UP000287908"/>
    </source>
</evidence>
<dbReference type="PROSITE" id="PS01276">
    <property type="entry name" value="PEPTIDASE_U32"/>
    <property type="match status" value="1"/>
</dbReference>
<dbReference type="GO" id="GO:0006508">
    <property type="term" value="P:proteolysis"/>
    <property type="evidence" value="ECO:0007669"/>
    <property type="project" value="UniProtKB-KW"/>
</dbReference>
<feature type="domain" description="Peptidase family U32 C-terminal" evidence="4">
    <location>
        <begin position="348"/>
        <end position="422"/>
    </location>
</feature>
<proteinExistence type="inferred from homology"/>
<evidence type="ECO:0000313" key="5">
    <source>
        <dbReference type="EMBL" id="RUO76116.1"/>
    </source>
</evidence>
<keyword evidence="6" id="KW-1185">Reference proteome</keyword>
<dbReference type="NCBIfam" id="NF011996">
    <property type="entry name" value="PRK15452.1"/>
    <property type="match status" value="1"/>
</dbReference>